<reference evidence="4 5" key="1">
    <citation type="submission" date="2023-10" db="EMBL/GenBank/DDBJ databases">
        <title>Psychrosphaera aquimaarina strain SW33 isolated from seawater.</title>
        <authorList>
            <person name="Bayburt H."/>
            <person name="Kim J.M."/>
            <person name="Choi B.J."/>
            <person name="Jeon C.O."/>
        </authorList>
    </citation>
    <scope>NUCLEOTIDE SEQUENCE [LARGE SCALE GENOMIC DNA]</scope>
    <source>
        <strain evidence="4 5">KCTC 52743</strain>
    </source>
</reference>
<dbReference type="PANTHER" id="PTHR45987">
    <property type="entry name" value="39S RIBOSOMAL PROTEIN L12"/>
    <property type="match status" value="1"/>
</dbReference>
<feature type="domain" description="Large ribosomal subunit protein bL12 oligomerization" evidence="3">
    <location>
        <begin position="4"/>
        <end position="48"/>
    </location>
</feature>
<dbReference type="NCBIfam" id="TIGR00855">
    <property type="entry name" value="L12"/>
    <property type="match status" value="1"/>
</dbReference>
<comment type="caution">
    <text evidence="4">The sequence shown here is derived from an EMBL/GenBank/DDBJ whole genome shotgun (WGS) entry which is preliminary data.</text>
</comment>
<dbReference type="RefSeq" id="WP_216053909.1">
    <property type="nucleotide sequence ID" value="NZ_JAWCUA010000009.1"/>
</dbReference>
<dbReference type="GO" id="GO:0005840">
    <property type="term" value="C:ribosome"/>
    <property type="evidence" value="ECO:0007669"/>
    <property type="project" value="UniProtKB-KW"/>
</dbReference>
<organism evidence="4 5">
    <name type="scientific">Psychrosphaera aquimarina</name>
    <dbReference type="NCBI Taxonomy" id="2044854"/>
    <lineage>
        <taxon>Bacteria</taxon>
        <taxon>Pseudomonadati</taxon>
        <taxon>Pseudomonadota</taxon>
        <taxon>Gammaproteobacteria</taxon>
        <taxon>Alteromonadales</taxon>
        <taxon>Pseudoalteromonadaceae</taxon>
        <taxon>Psychrosphaera</taxon>
    </lineage>
</organism>
<sequence>MSITQEQILDAVAEMSVMQVVELVEAMEEKFGVTAAAAVVAGPAAEAGEEQTEFDVMLTAAGANKVSAIKAVRAATGLGLKEAKAMVEAAPVAVKEAVSKGEAEELKATLEEAGASVEIK</sequence>
<dbReference type="EMBL" id="JAWCUA010000009">
    <property type="protein sequence ID" value="MDU0113557.1"/>
    <property type="molecule type" value="Genomic_DNA"/>
</dbReference>
<dbReference type="InterPro" id="IPR008932">
    <property type="entry name" value="Ribosomal_bL12_oligo"/>
</dbReference>
<dbReference type="PANTHER" id="PTHR45987:SF4">
    <property type="entry name" value="LARGE RIBOSOMAL SUBUNIT PROTEIN BL12M"/>
    <property type="match status" value="1"/>
</dbReference>
<comment type="function">
    <text evidence="1">Forms part of the ribosomal stalk which helps the ribosome interact with GTP-bound translation factors. Is thus essential for accurate translation.</text>
</comment>
<evidence type="ECO:0000256" key="1">
    <source>
        <dbReference type="HAMAP-Rule" id="MF_00368"/>
    </source>
</evidence>
<dbReference type="Proteomes" id="UP001257914">
    <property type="component" value="Unassembled WGS sequence"/>
</dbReference>
<feature type="domain" description="Large ribosomal subunit protein bL12 C-terminal" evidence="2">
    <location>
        <begin position="54"/>
        <end position="120"/>
    </location>
</feature>
<accession>A0ABU3R1K2</accession>
<gene>
    <name evidence="1 4" type="primary">rplL</name>
    <name evidence="4" type="ORF">RT723_11225</name>
</gene>
<dbReference type="Pfam" id="PF00542">
    <property type="entry name" value="Ribosomal_L12"/>
    <property type="match status" value="1"/>
</dbReference>
<name>A0ABU3R1K2_9GAMM</name>
<evidence type="ECO:0000313" key="5">
    <source>
        <dbReference type="Proteomes" id="UP001257914"/>
    </source>
</evidence>
<evidence type="ECO:0000313" key="4">
    <source>
        <dbReference type="EMBL" id="MDU0113557.1"/>
    </source>
</evidence>
<evidence type="ECO:0000259" key="3">
    <source>
        <dbReference type="Pfam" id="PF16320"/>
    </source>
</evidence>
<keyword evidence="1" id="KW-0687">Ribonucleoprotein</keyword>
<dbReference type="InterPro" id="IPR000206">
    <property type="entry name" value="Ribosomal_bL12"/>
</dbReference>
<keyword evidence="1 4" id="KW-0689">Ribosomal protein</keyword>
<dbReference type="Pfam" id="PF16320">
    <property type="entry name" value="Ribosomal_L12_N"/>
    <property type="match status" value="1"/>
</dbReference>
<dbReference type="CDD" id="cd00387">
    <property type="entry name" value="Ribosomal_L7_L12"/>
    <property type="match status" value="1"/>
</dbReference>
<comment type="subunit">
    <text evidence="1">Homodimer. Part of the ribosomal stalk of the 50S ribosomal subunit. Forms a multimeric L10(L12)X complex, where L10 forms an elongated spine to which 2 to 4 L12 dimers bind in a sequential fashion. Binds GTP-bound translation factors.</text>
</comment>
<evidence type="ECO:0000259" key="2">
    <source>
        <dbReference type="Pfam" id="PF00542"/>
    </source>
</evidence>
<keyword evidence="5" id="KW-1185">Reference proteome</keyword>
<proteinExistence type="inferred from homology"/>
<protein>
    <recommendedName>
        <fullName evidence="1">Large ribosomal subunit protein bL12</fullName>
    </recommendedName>
</protein>
<comment type="similarity">
    <text evidence="1">Belongs to the bacterial ribosomal protein bL12 family.</text>
</comment>
<dbReference type="InterPro" id="IPR013823">
    <property type="entry name" value="Ribosomal_bL12_C"/>
</dbReference>
<dbReference type="HAMAP" id="MF_00368">
    <property type="entry name" value="Ribosomal_bL12"/>
    <property type="match status" value="1"/>
</dbReference>